<dbReference type="OrthoDB" id="1262810at2759"/>
<reference evidence="1" key="1">
    <citation type="submission" date="2021-02" db="EMBL/GenBank/DDBJ databases">
        <authorList>
            <person name="Nowell W R."/>
        </authorList>
    </citation>
    <scope>NUCLEOTIDE SEQUENCE</scope>
</reference>
<accession>A0A815Y224</accession>
<dbReference type="AlphaFoldDB" id="A0A815Y224"/>
<dbReference type="EMBL" id="CAJNOQ010028910">
    <property type="protein sequence ID" value="CAF1565070.1"/>
    <property type="molecule type" value="Genomic_DNA"/>
</dbReference>
<name>A0A815Y224_9BILA</name>
<dbReference type="EMBL" id="CAJOBA010084999">
    <property type="protein sequence ID" value="CAF4459275.1"/>
    <property type="molecule type" value="Genomic_DNA"/>
</dbReference>
<evidence type="ECO:0000313" key="1">
    <source>
        <dbReference type="EMBL" id="CAF1565070.1"/>
    </source>
</evidence>
<protein>
    <submittedName>
        <fullName evidence="1">Uncharacterized protein</fullName>
    </submittedName>
</protein>
<organism evidence="1 5">
    <name type="scientific">Didymodactylos carnosus</name>
    <dbReference type="NCBI Taxonomy" id="1234261"/>
    <lineage>
        <taxon>Eukaryota</taxon>
        <taxon>Metazoa</taxon>
        <taxon>Spiralia</taxon>
        <taxon>Gnathifera</taxon>
        <taxon>Rotifera</taxon>
        <taxon>Eurotatoria</taxon>
        <taxon>Bdelloidea</taxon>
        <taxon>Philodinida</taxon>
        <taxon>Philodinidae</taxon>
        <taxon>Didymodactylos</taxon>
    </lineage>
</organism>
<dbReference type="Proteomes" id="UP000663829">
    <property type="component" value="Unassembled WGS sequence"/>
</dbReference>
<gene>
    <name evidence="1" type="ORF">GPM918_LOCUS40023</name>
    <name evidence="2" type="ORF">OVA965_LOCUS43781</name>
    <name evidence="3" type="ORF">SRO942_LOCUS40932</name>
    <name evidence="4" type="ORF">TMI583_LOCUS46176</name>
</gene>
<evidence type="ECO:0000313" key="3">
    <source>
        <dbReference type="EMBL" id="CAF4427017.1"/>
    </source>
</evidence>
<dbReference type="EMBL" id="CAJOBC010094682">
    <property type="protein sequence ID" value="CAF4427017.1"/>
    <property type="molecule type" value="Genomic_DNA"/>
</dbReference>
<dbReference type="Proteomes" id="UP000681722">
    <property type="component" value="Unassembled WGS sequence"/>
</dbReference>
<evidence type="ECO:0000313" key="4">
    <source>
        <dbReference type="EMBL" id="CAF4459275.1"/>
    </source>
</evidence>
<dbReference type="Proteomes" id="UP000682733">
    <property type="component" value="Unassembled WGS sequence"/>
</dbReference>
<proteinExistence type="predicted"/>
<comment type="caution">
    <text evidence="1">The sequence shown here is derived from an EMBL/GenBank/DDBJ whole genome shotgun (WGS) entry which is preliminary data.</text>
</comment>
<evidence type="ECO:0000313" key="5">
    <source>
        <dbReference type="Proteomes" id="UP000663829"/>
    </source>
</evidence>
<evidence type="ECO:0000313" key="2">
    <source>
        <dbReference type="EMBL" id="CAF1632140.1"/>
    </source>
</evidence>
<sequence>MLELNKRNMNNEDGIHAAFEIMRKTNEFSGNFLKEASLIKFIPNSISEKLMHIMPIRPHLIATQKACKQTKADLCWTENGVLPDKLTLLDLNILTRFEICDQPELETIIQCIQKVSQRFSNINEITKENYLNLLSLYQEWCRAFIATDEKSKAKLQNLKFIPVK</sequence>
<dbReference type="Proteomes" id="UP000677228">
    <property type="component" value="Unassembled WGS sequence"/>
</dbReference>
<dbReference type="EMBL" id="CAJNOK010059246">
    <property type="protein sequence ID" value="CAF1632140.1"/>
    <property type="molecule type" value="Genomic_DNA"/>
</dbReference>
<keyword evidence="5" id="KW-1185">Reference proteome</keyword>